<accession>A0A9R1TK62</accession>
<sequence>MMTLSRSECAILLEEELSPGKLCTIRTQGTGTCYGDSGGPLISNGEIIGITSTGKDVCAGQYPDVFTHVYLYLPWIQEVLALY</sequence>
<dbReference type="OrthoDB" id="6755574at2759"/>
<evidence type="ECO:0000313" key="7">
    <source>
        <dbReference type="RefSeq" id="XP_011310431.1"/>
    </source>
</evidence>
<evidence type="ECO:0000256" key="3">
    <source>
        <dbReference type="ARBA" id="ARBA00022825"/>
    </source>
</evidence>
<dbReference type="InterPro" id="IPR050430">
    <property type="entry name" value="Peptidase_S1"/>
</dbReference>
<dbReference type="PANTHER" id="PTHR24276">
    <property type="entry name" value="POLYSERASE-RELATED"/>
    <property type="match status" value="1"/>
</dbReference>
<gene>
    <name evidence="7" type="primary">LOC105270897</name>
</gene>
<organism evidence="6 7">
    <name type="scientific">Fopius arisanus</name>
    <dbReference type="NCBI Taxonomy" id="64838"/>
    <lineage>
        <taxon>Eukaryota</taxon>
        <taxon>Metazoa</taxon>
        <taxon>Ecdysozoa</taxon>
        <taxon>Arthropoda</taxon>
        <taxon>Hexapoda</taxon>
        <taxon>Insecta</taxon>
        <taxon>Pterygota</taxon>
        <taxon>Neoptera</taxon>
        <taxon>Endopterygota</taxon>
        <taxon>Hymenoptera</taxon>
        <taxon>Apocrita</taxon>
        <taxon>Ichneumonoidea</taxon>
        <taxon>Braconidae</taxon>
        <taxon>Opiinae</taxon>
        <taxon>Fopius</taxon>
    </lineage>
</organism>
<name>A0A9R1TK62_9HYME</name>
<dbReference type="Proteomes" id="UP000694866">
    <property type="component" value="Unplaced"/>
</dbReference>
<evidence type="ECO:0000256" key="1">
    <source>
        <dbReference type="ARBA" id="ARBA00022670"/>
    </source>
</evidence>
<evidence type="ECO:0000313" key="6">
    <source>
        <dbReference type="Proteomes" id="UP000694866"/>
    </source>
</evidence>
<dbReference type="SUPFAM" id="SSF50494">
    <property type="entry name" value="Trypsin-like serine proteases"/>
    <property type="match status" value="1"/>
</dbReference>
<dbReference type="Gene3D" id="2.40.10.10">
    <property type="entry name" value="Trypsin-like serine proteases"/>
    <property type="match status" value="1"/>
</dbReference>
<keyword evidence="1" id="KW-0645">Protease</keyword>
<dbReference type="InterPro" id="IPR043504">
    <property type="entry name" value="Peptidase_S1_PA_chymotrypsin"/>
</dbReference>
<dbReference type="GO" id="GO:0004252">
    <property type="term" value="F:serine-type endopeptidase activity"/>
    <property type="evidence" value="ECO:0007669"/>
    <property type="project" value="InterPro"/>
</dbReference>
<dbReference type="GeneID" id="105270897"/>
<dbReference type="Pfam" id="PF00089">
    <property type="entry name" value="Trypsin"/>
    <property type="match status" value="1"/>
</dbReference>
<dbReference type="KEGG" id="fas:105270897"/>
<dbReference type="GO" id="GO:0006508">
    <property type="term" value="P:proteolysis"/>
    <property type="evidence" value="ECO:0007669"/>
    <property type="project" value="UniProtKB-KW"/>
</dbReference>
<dbReference type="AlphaFoldDB" id="A0A9R1TK62"/>
<dbReference type="InterPro" id="IPR033116">
    <property type="entry name" value="TRYPSIN_SER"/>
</dbReference>
<dbReference type="PANTHER" id="PTHR24276:SF98">
    <property type="entry name" value="FI18310P1-RELATED"/>
    <property type="match status" value="1"/>
</dbReference>
<proteinExistence type="predicted"/>
<keyword evidence="2" id="KW-0378">Hydrolase</keyword>
<evidence type="ECO:0000256" key="2">
    <source>
        <dbReference type="ARBA" id="ARBA00022801"/>
    </source>
</evidence>
<reference evidence="7" key="1">
    <citation type="submission" date="2025-08" db="UniProtKB">
        <authorList>
            <consortium name="RefSeq"/>
        </authorList>
    </citation>
    <scope>IDENTIFICATION</scope>
    <source>
        <strain evidence="7">USDA-PBARC FA_bdor</strain>
        <tissue evidence="7">Whole organism</tissue>
    </source>
</reference>
<dbReference type="PROSITE" id="PS50240">
    <property type="entry name" value="TRYPSIN_DOM"/>
    <property type="match status" value="1"/>
</dbReference>
<keyword evidence="6" id="KW-1185">Reference proteome</keyword>
<protein>
    <submittedName>
        <fullName evidence="7">Chymotrypsin-2-like</fullName>
    </submittedName>
</protein>
<keyword evidence="3" id="KW-0720">Serine protease</keyword>
<evidence type="ECO:0000259" key="5">
    <source>
        <dbReference type="PROSITE" id="PS50240"/>
    </source>
</evidence>
<evidence type="ECO:0000256" key="4">
    <source>
        <dbReference type="ARBA" id="ARBA00023157"/>
    </source>
</evidence>
<dbReference type="RefSeq" id="XP_011310431.1">
    <property type="nucleotide sequence ID" value="XM_011312129.1"/>
</dbReference>
<keyword evidence="4" id="KW-1015">Disulfide bond</keyword>
<dbReference type="InterPro" id="IPR001254">
    <property type="entry name" value="Trypsin_dom"/>
</dbReference>
<feature type="domain" description="Peptidase S1" evidence="5">
    <location>
        <begin position="1"/>
        <end position="81"/>
    </location>
</feature>
<dbReference type="InterPro" id="IPR009003">
    <property type="entry name" value="Peptidase_S1_PA"/>
</dbReference>
<dbReference type="PROSITE" id="PS00135">
    <property type="entry name" value="TRYPSIN_SER"/>
    <property type="match status" value="1"/>
</dbReference>